<name>A0A173XT41_9CLOT</name>
<dbReference type="RefSeq" id="WP_055262803.1">
    <property type="nucleotide sequence ID" value="NZ_CABIXQ010000001.1"/>
</dbReference>
<dbReference type="InterPro" id="IPR038735">
    <property type="entry name" value="MSMEG_1276-like_NTP-PPase_dom"/>
</dbReference>
<dbReference type="AlphaFoldDB" id="A0A173XT41"/>
<protein>
    <recommendedName>
        <fullName evidence="3">Phosphoribosyl-ATP pyrophosphohydrolase</fullName>
    </recommendedName>
</protein>
<evidence type="ECO:0008006" key="3">
    <source>
        <dbReference type="Google" id="ProtNLM"/>
    </source>
</evidence>
<evidence type="ECO:0000313" key="2">
    <source>
        <dbReference type="Proteomes" id="UP000095594"/>
    </source>
</evidence>
<dbReference type="Proteomes" id="UP000095594">
    <property type="component" value="Unassembled WGS sequence"/>
</dbReference>
<dbReference type="EMBL" id="CYZX01000001">
    <property type="protein sequence ID" value="CUN53518.1"/>
    <property type="molecule type" value="Genomic_DNA"/>
</dbReference>
<dbReference type="OrthoDB" id="9813491at2"/>
<sequence length="106" mass="12145">MKNYNKLVRDLIPEVIKADGKECEIEIAKDEEKTALLEAKLMEEVNEYLQDKNLEELADVMEVLFGLAHNLGYSEEDLINMRNEKLKARGGFKKGIVLKGVYKNKS</sequence>
<accession>A0A173XT41</accession>
<dbReference type="SUPFAM" id="SSF101386">
    <property type="entry name" value="all-alpha NTP pyrophosphatases"/>
    <property type="match status" value="1"/>
</dbReference>
<organism evidence="1 2">
    <name type="scientific">Clostridium disporicum</name>
    <dbReference type="NCBI Taxonomy" id="84024"/>
    <lineage>
        <taxon>Bacteria</taxon>
        <taxon>Bacillati</taxon>
        <taxon>Bacillota</taxon>
        <taxon>Clostridia</taxon>
        <taxon>Eubacteriales</taxon>
        <taxon>Clostridiaceae</taxon>
        <taxon>Clostridium</taxon>
    </lineage>
</organism>
<dbReference type="CDD" id="cd11532">
    <property type="entry name" value="NTP-PPase_COG4997"/>
    <property type="match status" value="1"/>
</dbReference>
<proteinExistence type="predicted"/>
<reference evidence="1 2" key="1">
    <citation type="submission" date="2015-09" db="EMBL/GenBank/DDBJ databases">
        <authorList>
            <consortium name="Pathogen Informatics"/>
        </authorList>
    </citation>
    <scope>NUCLEOTIDE SEQUENCE [LARGE SCALE GENOMIC DNA]</scope>
    <source>
        <strain evidence="1 2">2789STDY5834856</strain>
    </source>
</reference>
<evidence type="ECO:0000313" key="1">
    <source>
        <dbReference type="EMBL" id="CUN53518.1"/>
    </source>
</evidence>
<gene>
    <name evidence="1" type="ORF">ERS852471_00086</name>
</gene>